<organism evidence="2 3">
    <name type="scientific">Amnibacterium endophyticum</name>
    <dbReference type="NCBI Taxonomy" id="2109337"/>
    <lineage>
        <taxon>Bacteria</taxon>
        <taxon>Bacillati</taxon>
        <taxon>Actinomycetota</taxon>
        <taxon>Actinomycetes</taxon>
        <taxon>Micrococcales</taxon>
        <taxon>Microbacteriaceae</taxon>
        <taxon>Amnibacterium</taxon>
    </lineage>
</organism>
<comment type="caution">
    <text evidence="2">The sequence shown here is derived from an EMBL/GenBank/DDBJ whole genome shotgun (WGS) entry which is preliminary data.</text>
</comment>
<keyword evidence="1" id="KW-1133">Transmembrane helix</keyword>
<evidence type="ECO:0000256" key="1">
    <source>
        <dbReference type="SAM" id="Phobius"/>
    </source>
</evidence>
<keyword evidence="1" id="KW-0812">Transmembrane</keyword>
<gene>
    <name evidence="2" type="ORF">ACFSBI_02270</name>
</gene>
<name>A0ABW4LAP1_9MICO</name>
<keyword evidence="3" id="KW-1185">Reference proteome</keyword>
<dbReference type="Proteomes" id="UP001597347">
    <property type="component" value="Unassembled WGS sequence"/>
</dbReference>
<protein>
    <recommendedName>
        <fullName evidence="4">DUF1453 domain-containing protein</fullName>
    </recommendedName>
</protein>
<dbReference type="RefSeq" id="WP_377931601.1">
    <property type="nucleotide sequence ID" value="NZ_JBHUEA010000002.1"/>
</dbReference>
<feature type="transmembrane region" description="Helical" evidence="1">
    <location>
        <begin position="34"/>
        <end position="57"/>
    </location>
</feature>
<feature type="transmembrane region" description="Helical" evidence="1">
    <location>
        <begin position="63"/>
        <end position="82"/>
    </location>
</feature>
<accession>A0ABW4LAP1</accession>
<evidence type="ECO:0000313" key="2">
    <source>
        <dbReference type="EMBL" id="MFD1720362.1"/>
    </source>
</evidence>
<evidence type="ECO:0000313" key="3">
    <source>
        <dbReference type="Proteomes" id="UP001597347"/>
    </source>
</evidence>
<dbReference type="EMBL" id="JBHUEA010000002">
    <property type="protein sequence ID" value="MFD1720362.1"/>
    <property type="molecule type" value="Genomic_DNA"/>
</dbReference>
<keyword evidence="1" id="KW-0472">Membrane</keyword>
<reference evidence="3" key="1">
    <citation type="journal article" date="2019" name="Int. J. Syst. Evol. Microbiol.">
        <title>The Global Catalogue of Microorganisms (GCM) 10K type strain sequencing project: providing services to taxonomists for standard genome sequencing and annotation.</title>
        <authorList>
            <consortium name="The Broad Institute Genomics Platform"/>
            <consortium name="The Broad Institute Genome Sequencing Center for Infectious Disease"/>
            <person name="Wu L."/>
            <person name="Ma J."/>
        </authorList>
    </citation>
    <scope>NUCLEOTIDE SEQUENCE [LARGE SCALE GENOMIC DNA]</scope>
    <source>
        <strain evidence="3">CGMCC 1.12471</strain>
    </source>
</reference>
<evidence type="ECO:0008006" key="4">
    <source>
        <dbReference type="Google" id="ProtNLM"/>
    </source>
</evidence>
<feature type="transmembrane region" description="Helical" evidence="1">
    <location>
        <begin position="103"/>
        <end position="121"/>
    </location>
</feature>
<proteinExistence type="predicted"/>
<sequence length="163" mass="16891">MSLQPFAIAALALLVVALLVWRQLRWTRFDANRVLRLPIVLGALGLLEIATATTAVRLQAVDVAVLVAEVAVAIGVGAAMGARTVFRPSPTRFDLWESRTGKAGAALWLVLIAMRVGVSVAGPSLGVHVMASAGVPLLILACARGTAALVARSRAPQALPVSA</sequence>
<feature type="transmembrane region" description="Helical" evidence="1">
    <location>
        <begin position="127"/>
        <end position="150"/>
    </location>
</feature>
<feature type="transmembrane region" description="Helical" evidence="1">
    <location>
        <begin position="6"/>
        <end position="22"/>
    </location>
</feature>